<sequence>MTAPQPSYPTSPQAAPSGPPAQRAGEPAGPVSGAGPSGGEGAVGLPTINLPQGGGAVRGLGEKFAANPVTGTGSLSVPLHLSKGRAGFGPNLSLSYDSGQGNGPFGLGWGLSLPAVSRRTDKGLPEYTDDDVFLMTGTEDLVPVPNPVPSGDYPAGYTVDRFRPRIEGAFSRIERWRRTADGDVHWRSITRDGVTTVYGGDGGSRIEHDGLVWSWLISSAHDQHGNAVEYEYLPEDGRGVDLTSAHEQHRTAADRGAQRHLKRVRYGNRVSLLSTSEQPQSWLFEAVFDYGDHDPARPLPAPDRDWPVRPDPFSVYRPGFEVRTYRLCRRVLMFHHFPSEPGVGADCLVKATEFGYTADEAAGSLLASATTRGYRRDGDGYAERAMPPVEFGYRPATLRGEFGEVDAESLRNLPAGLGTTGCRWVDLDGEGLAGMLFDAPGGLYYKANLGGGRFDTARALPAVPNQTGTTLVDLAGDGQLDLVSYGGPLPGFVERADDGWAPFRSFASLPAIDWRDPNLRFADLDGDGFPDLLLAGDTGLTWYASRAEEGFGPARHVLNPPDEADGPRLLFTEGRAAVHLADMTGDGLLDLVRVRNGEVCYWPNLGRRFGRRVVTDNAPRYATEELFDPRRVLFADVDGSGVTDLVYAGPREVTLYRNRSGNGWADGELLTATPQGELTVADLLGAGTACLVWSATLPGRERRCLHYLDLYGGGKPHLLTEVVNNLGSRITVDYAPSTRHYLADKAAGRPWHTRLPFPVHVVDTVTTEDLVAGSVFTTSYAYHHGFFDGAEREFRGFGMVEQWDGGRIGAVAGDLPSGPRTLTRTWYHTGAFADGGETLSAGYAGEYWPGDPEFRLPDTVWPDGDLDPDDLREACRALKGLILRQEVYAEDSPLPYTVTERDYAVDLLQPKGANAHAVCFARPRETLQLHYERREYAVEAGGVTTTVMDPRISHELVLDTDDFGNVLLSATVGYGRRHPDADVDPMLDAATREAIRAAQTGVRVKVTASTFTNPVQTAAAFRAPQPAEVRTYELVHVTPPPGGPFALADLKERVLAAAEVSYEQPPVAGPCRRLLEHTRVRYRRDDLTGPLGPGVQEPLGLPYESYRLAFTPGLLERAYRRGAENLLSQPALVLGVEGGHVYADGGWWIPSGRLLYSPGAADTAAQELAYAREHFFTVTRHADAFGAVGYARYDGYDLLLLDTVDTVGNRMSAGERAKAATSDAEALTPRLDYRVLAPAVTSDANRNRTEVLYDALGLVTATARRGKPEEAVGDTLAGLDPEPDAAAYLADPLGQAGLLGGATTRFLVDVAAFHRTRDDARPAPVATALLSRETHGTNPGRVLHRITYSDGFAREIQVKTQAEPGPDGPRWVGSGWTVFDDKGRPVRRYEPFFTGTAAFELAYTVGVSNVVAYDPVGREVVLLAPDGTYSKTRFDPWQHEVWDPNDTVLLDPRTDPDVSALLAAHFATQPAGWQTWHQRRIAGGLGPREQRAAIEAAVHAATPGAGYADVLGRTVVTVAHDRHTTPGTGVVVDERHAVRDVLDVEGARLSRTDARGVTTAETVFDVAGRAIATRSPDSGEHWYVPDAVGAPIRRWDSRGFTARHAYDAARRPAQLWITAPGSVTEILAALTVYGEAVPAAAADNVRGRVRYTCDGSGLLTAHRHDFKGNLLASRRQLAKAYDTTPDWSALAGVAPAGIEAAALPLIEAEPLATATDYDALDRPVMQVLPEGTVLLPRYNEAGLLESLSARLSGAVAETVYLASADYDAAGRRVRAAYGNGTVTEHRFDPHTFRLRGVVTRRGTSALQDLSYVHDPSGNTVDAADAAQRTVFFDGEVTSGDSHYVFDSLYRLIEATGREHASLGVQPDGANLASRPIPHPDDVDAVRAYTQRYTYDPAGNILIMAHVAGVGSWTRNYTYATGSNRLLSHTVPGGAGSVSFTHDAHGNLTGLPHLGAIGFDHHDQMASVDLGGGGNAYYTYDGAGNRARRVLRRNGGVTEEFVYLGGYEVYRRRVNGQVVFERQTVHLLDGPRRVATVERTTVDTWQPQQAGTLRHRFQYDDQTGSARLELDDTGKVISVEEYHPYGTTSLWLNAPEVSARRYRYTGKERDDETGLSYHGARYYVPWLGRWNSYDPEAHRPGESTYMYVRGNPVRFHDPDGADCKEVTEQKLPWWSFLLPAHAGYAVRPQLNPCLKDNPGWQKWEAEGRRDMTNGALSGQVVGMGVGTGMAAVGSIATVGLVYGGIALGSLAMTASESATFWLLANPAKAAVISVLGQFAVGLVDPHPPGMSPLDANPLMAAGHATGAEVRTLAQVAGAEDLVVKSVRMLKPKQLMDAIRETWALDKEPLGAVWRGTVLEGALAGTRYRLLEWVGRLNGGFFKTFDFYAKEAKLGIQLKTLQSVPSVSAYKVFIDELAAAKKAGVMQDGRALSNVALDIATPAGYAGPAGLAAEFKAAMDAIKKYGAEKGVIVRVIGLTEEEMTNVVVSPK</sequence>
<dbReference type="SUPFAM" id="SSF69318">
    <property type="entry name" value="Integrin alpha N-terminal domain"/>
    <property type="match status" value="1"/>
</dbReference>
<evidence type="ECO:0000256" key="4">
    <source>
        <dbReference type="ARBA" id="ARBA00023026"/>
    </source>
</evidence>
<dbReference type="Pfam" id="PF13517">
    <property type="entry name" value="FG-GAP_3"/>
    <property type="match status" value="1"/>
</dbReference>
<organism evidence="8 9">
    <name type="scientific">Catellatospora aurea</name>
    <dbReference type="NCBI Taxonomy" id="1337874"/>
    <lineage>
        <taxon>Bacteria</taxon>
        <taxon>Bacillati</taxon>
        <taxon>Actinomycetota</taxon>
        <taxon>Actinomycetes</taxon>
        <taxon>Micromonosporales</taxon>
        <taxon>Micromonosporaceae</taxon>
        <taxon>Catellatospora</taxon>
    </lineage>
</organism>
<dbReference type="Gene3D" id="2.180.10.10">
    <property type="entry name" value="RHS repeat-associated core"/>
    <property type="match status" value="1"/>
</dbReference>
<dbReference type="InterPro" id="IPR050708">
    <property type="entry name" value="T6SS_VgrG/RHS"/>
</dbReference>
<keyword evidence="9" id="KW-1185">Reference proteome</keyword>
<keyword evidence="2" id="KW-0964">Secreted</keyword>
<keyword evidence="4" id="KW-0843">Virulence</keyword>
<accession>A0ABW2GPA3</accession>
<dbReference type="InterPro" id="IPR028994">
    <property type="entry name" value="Integrin_alpha_N"/>
</dbReference>
<dbReference type="InterPro" id="IPR003284">
    <property type="entry name" value="Sal_SpvB"/>
</dbReference>
<evidence type="ECO:0000313" key="8">
    <source>
        <dbReference type="EMBL" id="MFC7241376.1"/>
    </source>
</evidence>
<evidence type="ECO:0000259" key="7">
    <source>
        <dbReference type="Pfam" id="PF12256"/>
    </source>
</evidence>
<feature type="compositionally biased region" description="Polar residues" evidence="5">
    <location>
        <begin position="1"/>
        <end position="10"/>
    </location>
</feature>
<dbReference type="InterPro" id="IPR022045">
    <property type="entry name" value="TcdB_toxin_mid/N"/>
</dbReference>
<dbReference type="InterPro" id="IPR013517">
    <property type="entry name" value="FG-GAP"/>
</dbReference>
<protein>
    <submittedName>
        <fullName evidence="8">SpvB/TcaC N-terminal domain-containing protein</fullName>
    </submittedName>
</protein>
<evidence type="ECO:0000256" key="3">
    <source>
        <dbReference type="ARBA" id="ARBA00022729"/>
    </source>
</evidence>
<feature type="domain" description="Insecticide toxin TcdB middle/C-terminal" evidence="6">
    <location>
        <begin position="874"/>
        <end position="1015"/>
    </location>
</feature>
<feature type="region of interest" description="Disordered" evidence="5">
    <location>
        <begin position="1"/>
        <end position="47"/>
    </location>
</feature>
<dbReference type="PANTHER" id="PTHR32305">
    <property type="match status" value="1"/>
</dbReference>
<keyword evidence="3" id="KW-0732">Signal</keyword>
<dbReference type="RefSeq" id="WP_376804848.1">
    <property type="nucleotide sequence ID" value="NZ_JBHTAC010000002.1"/>
</dbReference>
<evidence type="ECO:0000256" key="2">
    <source>
        <dbReference type="ARBA" id="ARBA00022525"/>
    </source>
</evidence>
<comment type="subcellular location">
    <subcellularLocation>
        <location evidence="1">Secreted</location>
    </subcellularLocation>
</comment>
<gene>
    <name evidence="8" type="ORF">ACFQO7_02670</name>
</gene>
<evidence type="ECO:0000313" key="9">
    <source>
        <dbReference type="Proteomes" id="UP001596392"/>
    </source>
</evidence>
<dbReference type="Proteomes" id="UP001596392">
    <property type="component" value="Unassembled WGS sequence"/>
</dbReference>
<dbReference type="PRINTS" id="PR01341">
    <property type="entry name" value="SALSPVBPROT"/>
</dbReference>
<dbReference type="Pfam" id="PF03534">
    <property type="entry name" value="SpvB"/>
    <property type="match status" value="1"/>
</dbReference>
<comment type="caution">
    <text evidence="8">The sequence shown here is derived from an EMBL/GenBank/DDBJ whole genome shotgun (WGS) entry which is preliminary data.</text>
</comment>
<reference evidence="9" key="1">
    <citation type="journal article" date="2019" name="Int. J. Syst. Evol. Microbiol.">
        <title>The Global Catalogue of Microorganisms (GCM) 10K type strain sequencing project: providing services to taxonomists for standard genome sequencing and annotation.</title>
        <authorList>
            <consortium name="The Broad Institute Genomics Platform"/>
            <consortium name="The Broad Institute Genome Sequencing Center for Infectious Disease"/>
            <person name="Wu L."/>
            <person name="Ma J."/>
        </authorList>
    </citation>
    <scope>NUCLEOTIDE SEQUENCE [LARGE SCALE GENOMIC DNA]</scope>
    <source>
        <strain evidence="9">CGMCC 1.9106</strain>
    </source>
</reference>
<evidence type="ECO:0000259" key="6">
    <source>
        <dbReference type="Pfam" id="PF12255"/>
    </source>
</evidence>
<dbReference type="EMBL" id="JBHTAC010000002">
    <property type="protein sequence ID" value="MFC7241376.1"/>
    <property type="molecule type" value="Genomic_DNA"/>
</dbReference>
<feature type="domain" description="Insecticide toxin TcdB middle/N-terminal" evidence="7">
    <location>
        <begin position="671"/>
        <end position="805"/>
    </location>
</feature>
<feature type="compositionally biased region" description="Low complexity" evidence="5">
    <location>
        <begin position="11"/>
        <end position="34"/>
    </location>
</feature>
<evidence type="ECO:0000256" key="1">
    <source>
        <dbReference type="ARBA" id="ARBA00004613"/>
    </source>
</evidence>
<evidence type="ECO:0000256" key="5">
    <source>
        <dbReference type="SAM" id="MobiDB-lite"/>
    </source>
</evidence>
<dbReference type="NCBIfam" id="TIGR03696">
    <property type="entry name" value="Rhs_assc_core"/>
    <property type="match status" value="1"/>
</dbReference>
<dbReference type="Pfam" id="PF12255">
    <property type="entry name" value="TcdB_toxin_midC"/>
    <property type="match status" value="1"/>
</dbReference>
<dbReference type="InterPro" id="IPR022385">
    <property type="entry name" value="Rhs_assc_core"/>
</dbReference>
<dbReference type="PANTHER" id="PTHR32305:SF15">
    <property type="entry name" value="PROTEIN RHSA-RELATED"/>
    <property type="match status" value="1"/>
</dbReference>
<dbReference type="InterPro" id="IPR022044">
    <property type="entry name" value="TcdB_toxin_mid/C"/>
</dbReference>
<proteinExistence type="predicted"/>
<name>A0ABW2GPA3_9ACTN</name>
<dbReference type="Pfam" id="PF12256">
    <property type="entry name" value="TcdB_toxin_midN"/>
    <property type="match status" value="1"/>
</dbReference>